<evidence type="ECO:0000256" key="1">
    <source>
        <dbReference type="SAM" id="MobiDB-lite"/>
    </source>
</evidence>
<proteinExistence type="predicted"/>
<reference evidence="2 3" key="1">
    <citation type="submission" date="2021-03" db="EMBL/GenBank/DDBJ databases">
        <title>Metabolic Capacity of the Antarctic Cyanobacterium Phormidium pseudopriestleyi that Sustains Oxygenic Photosynthesis in the Presence of Hydrogen Sulfide.</title>
        <authorList>
            <person name="Lumian J.E."/>
            <person name="Jungblut A.D."/>
            <person name="Dillon M.L."/>
            <person name="Hawes I."/>
            <person name="Doran P.T."/>
            <person name="Mackey T.J."/>
            <person name="Dick G.J."/>
            <person name="Grettenberger C.L."/>
            <person name="Sumner D.Y."/>
        </authorList>
    </citation>
    <scope>NUCLEOTIDE SEQUENCE [LARGE SCALE GENOMIC DNA]</scope>
    <source>
        <strain evidence="2 3">FRX01</strain>
    </source>
</reference>
<accession>A0ABS3FWW3</accession>
<dbReference type="EMBL" id="JAFLQW010000550">
    <property type="protein sequence ID" value="MBO0351474.1"/>
    <property type="molecule type" value="Genomic_DNA"/>
</dbReference>
<name>A0ABS3FWW3_9CYAN</name>
<evidence type="ECO:0000313" key="3">
    <source>
        <dbReference type="Proteomes" id="UP000664844"/>
    </source>
</evidence>
<gene>
    <name evidence="2" type="ORF">J0895_20810</name>
</gene>
<feature type="compositionally biased region" description="Polar residues" evidence="1">
    <location>
        <begin position="39"/>
        <end position="50"/>
    </location>
</feature>
<feature type="region of interest" description="Disordered" evidence="1">
    <location>
        <begin position="1"/>
        <end position="62"/>
    </location>
</feature>
<sequence>MGPLFNGSSGLGTSGGDAKFRTGQNLIPSLDAAIASPNAPGTSPRFSQTPGDRMDEGKRNRTRCNRGAIALLMNP</sequence>
<comment type="caution">
    <text evidence="2">The sequence shown here is derived from an EMBL/GenBank/DDBJ whole genome shotgun (WGS) entry which is preliminary data.</text>
</comment>
<evidence type="ECO:0000313" key="2">
    <source>
        <dbReference type="EMBL" id="MBO0351474.1"/>
    </source>
</evidence>
<keyword evidence="3" id="KW-1185">Reference proteome</keyword>
<dbReference type="Proteomes" id="UP000664844">
    <property type="component" value="Unassembled WGS sequence"/>
</dbReference>
<organism evidence="2 3">
    <name type="scientific">Phormidium pseudopriestleyi FRX01</name>
    <dbReference type="NCBI Taxonomy" id="1759528"/>
    <lineage>
        <taxon>Bacteria</taxon>
        <taxon>Bacillati</taxon>
        <taxon>Cyanobacteriota</taxon>
        <taxon>Cyanophyceae</taxon>
        <taxon>Oscillatoriophycideae</taxon>
        <taxon>Oscillatoriales</taxon>
        <taxon>Oscillatoriaceae</taxon>
        <taxon>Phormidium</taxon>
    </lineage>
</organism>
<protein>
    <submittedName>
        <fullName evidence="2">Uncharacterized protein</fullName>
    </submittedName>
</protein>